<feature type="region of interest" description="Disordered" evidence="1">
    <location>
        <begin position="1"/>
        <end position="28"/>
    </location>
</feature>
<gene>
    <name evidence="2" type="ORF">DPMN_097565</name>
</gene>
<comment type="caution">
    <text evidence="2">The sequence shown here is derived from an EMBL/GenBank/DDBJ whole genome shotgun (WGS) entry which is preliminary data.</text>
</comment>
<reference evidence="2" key="2">
    <citation type="submission" date="2020-11" db="EMBL/GenBank/DDBJ databases">
        <authorList>
            <person name="McCartney M.A."/>
            <person name="Auch B."/>
            <person name="Kono T."/>
            <person name="Mallez S."/>
            <person name="Becker A."/>
            <person name="Gohl D.M."/>
            <person name="Silverstein K.A.T."/>
            <person name="Koren S."/>
            <person name="Bechman K.B."/>
            <person name="Herman A."/>
            <person name="Abrahante J.E."/>
            <person name="Garbe J."/>
        </authorList>
    </citation>
    <scope>NUCLEOTIDE SEQUENCE</scope>
    <source>
        <strain evidence="2">Duluth1</strain>
        <tissue evidence="2">Whole animal</tissue>
    </source>
</reference>
<evidence type="ECO:0000313" key="3">
    <source>
        <dbReference type="Proteomes" id="UP000828390"/>
    </source>
</evidence>
<sequence>MHTTTTTTTTTTTSTTTSTTLPPPPPPPLFTVPISVQNPRWRSPVMQYHLNRMIFRFSEQYIDHDLQMTPIDFEVTRIMKLHGYIDHDSQMTPIDFEVTKSKVKFTITAEASHSTGILNNEVPYRCGTNNIVGVFSHEENY</sequence>
<reference evidence="2" key="1">
    <citation type="journal article" date="2019" name="bioRxiv">
        <title>The Genome of the Zebra Mussel, Dreissena polymorpha: A Resource for Invasive Species Research.</title>
        <authorList>
            <person name="McCartney M.A."/>
            <person name="Auch B."/>
            <person name="Kono T."/>
            <person name="Mallez S."/>
            <person name="Zhang Y."/>
            <person name="Obille A."/>
            <person name="Becker A."/>
            <person name="Abrahante J.E."/>
            <person name="Garbe J."/>
            <person name="Badalamenti J.P."/>
            <person name="Herman A."/>
            <person name="Mangelson H."/>
            <person name="Liachko I."/>
            <person name="Sullivan S."/>
            <person name="Sone E.D."/>
            <person name="Koren S."/>
            <person name="Silverstein K.A.T."/>
            <person name="Beckman K.B."/>
            <person name="Gohl D.M."/>
        </authorList>
    </citation>
    <scope>NUCLEOTIDE SEQUENCE</scope>
    <source>
        <strain evidence="2">Duluth1</strain>
        <tissue evidence="2">Whole animal</tissue>
    </source>
</reference>
<dbReference type="AlphaFoldDB" id="A0A9D4LAH7"/>
<dbReference type="Proteomes" id="UP000828390">
    <property type="component" value="Unassembled WGS sequence"/>
</dbReference>
<evidence type="ECO:0000313" key="2">
    <source>
        <dbReference type="EMBL" id="KAH3855005.1"/>
    </source>
</evidence>
<proteinExistence type="predicted"/>
<feature type="compositionally biased region" description="Low complexity" evidence="1">
    <location>
        <begin position="1"/>
        <end position="20"/>
    </location>
</feature>
<dbReference type="EMBL" id="JAIWYP010000003">
    <property type="protein sequence ID" value="KAH3855005.1"/>
    <property type="molecule type" value="Genomic_DNA"/>
</dbReference>
<keyword evidence="3" id="KW-1185">Reference proteome</keyword>
<name>A0A9D4LAH7_DREPO</name>
<organism evidence="2 3">
    <name type="scientific">Dreissena polymorpha</name>
    <name type="common">Zebra mussel</name>
    <name type="synonym">Mytilus polymorpha</name>
    <dbReference type="NCBI Taxonomy" id="45954"/>
    <lineage>
        <taxon>Eukaryota</taxon>
        <taxon>Metazoa</taxon>
        <taxon>Spiralia</taxon>
        <taxon>Lophotrochozoa</taxon>
        <taxon>Mollusca</taxon>
        <taxon>Bivalvia</taxon>
        <taxon>Autobranchia</taxon>
        <taxon>Heteroconchia</taxon>
        <taxon>Euheterodonta</taxon>
        <taxon>Imparidentia</taxon>
        <taxon>Neoheterodontei</taxon>
        <taxon>Myida</taxon>
        <taxon>Dreissenoidea</taxon>
        <taxon>Dreissenidae</taxon>
        <taxon>Dreissena</taxon>
    </lineage>
</organism>
<accession>A0A9D4LAH7</accession>
<evidence type="ECO:0000256" key="1">
    <source>
        <dbReference type="SAM" id="MobiDB-lite"/>
    </source>
</evidence>
<protein>
    <submittedName>
        <fullName evidence="2">Uncharacterized protein</fullName>
    </submittedName>
</protein>